<organism evidence="8 9">
    <name type="scientific">Rathayibacter caricis DSM 15933</name>
    <dbReference type="NCBI Taxonomy" id="1328867"/>
    <lineage>
        <taxon>Bacteria</taxon>
        <taxon>Bacillati</taxon>
        <taxon>Actinomycetota</taxon>
        <taxon>Actinomycetes</taxon>
        <taxon>Micrococcales</taxon>
        <taxon>Microbacteriaceae</taxon>
        <taxon>Rathayibacter</taxon>
    </lineage>
</organism>
<feature type="site" description="Important for catalytic activity, responsible for pKa modulation of the active site Glu and correct orientation of both the proton donor and substrate" evidence="6">
    <location>
        <position position="155"/>
    </location>
</feature>
<dbReference type="SUPFAM" id="SSF75005">
    <property type="entry name" value="Arabinanase/levansucrase/invertase"/>
    <property type="match status" value="2"/>
</dbReference>
<keyword evidence="5 7" id="KW-0326">Glycosidase</keyword>
<evidence type="ECO:0000256" key="4">
    <source>
        <dbReference type="ARBA" id="ARBA00023277"/>
    </source>
</evidence>
<keyword evidence="9" id="KW-1185">Reference proteome</keyword>
<dbReference type="RefSeq" id="WP_107575959.1">
    <property type="nucleotide sequence ID" value="NZ_PZPL01000002.1"/>
</dbReference>
<sequence>MPDGRLYLYGSLDRREEGYCSPEYRVASTADLVDWTVHPTSFTTADVPWAGSEQPSGRSFLDGVTSYDELPEYARAMLPPGAMEVPFEQFAAGVRRATAQRQPVEPLLYAPDAIERNGRYYLYFCLSDDSEGVAVADHPAGPFRDARRLPISQIDPAVFVDDDGQAYLYWGQFQAKVARLHRDMVTLDTDSLVEQIATEAEHHFHEGCSMRKRAGIYYLVFADTSRGAPTCLGYATSTSPTGPFDYRGVIIDNADCDPMSWNNHGSIECVDGQWYVFYHRSSRGGANWRRACMEPIEFGPGGAIAEVLMTSQGAGHPYAPGELIPAYEACAVDGTARIAPFAGSEAVTDASAGDTIVFRYLENEHPVTSVAVDFEGTCELDVIVDGSTVATVRPGKHGAPIDIAPGRHEIAISFVAAEATTILLGLRFDA</sequence>
<dbReference type="InterPro" id="IPR052176">
    <property type="entry name" value="Glycosyl_Hydrlase_43_Enz"/>
</dbReference>
<evidence type="ECO:0000313" key="9">
    <source>
        <dbReference type="Proteomes" id="UP000241085"/>
    </source>
</evidence>
<proteinExistence type="inferred from homology"/>
<keyword evidence="4" id="KW-0119">Carbohydrate metabolism</keyword>
<dbReference type="PANTHER" id="PTHR43772:SF2">
    <property type="entry name" value="PUTATIVE (AFU_ORTHOLOGUE AFUA_2G04480)-RELATED"/>
    <property type="match status" value="1"/>
</dbReference>
<accession>A0A2T4UNR3</accession>
<dbReference type="InterPro" id="IPR006710">
    <property type="entry name" value="Glyco_hydro_43"/>
</dbReference>
<dbReference type="CDD" id="cd18620">
    <property type="entry name" value="GH43_XylA-like"/>
    <property type="match status" value="1"/>
</dbReference>
<name>A0A2T4UNR3_9MICO</name>
<dbReference type="AlphaFoldDB" id="A0A2T4UNR3"/>
<gene>
    <name evidence="8" type="ORF">C1I63_18035</name>
</gene>
<keyword evidence="3 7" id="KW-0378">Hydrolase</keyword>
<dbReference type="InterPro" id="IPR023296">
    <property type="entry name" value="Glyco_hydro_beta-prop_sf"/>
</dbReference>
<evidence type="ECO:0000256" key="5">
    <source>
        <dbReference type="ARBA" id="ARBA00023295"/>
    </source>
</evidence>
<dbReference type="GO" id="GO:0004553">
    <property type="term" value="F:hydrolase activity, hydrolyzing O-glycosyl compounds"/>
    <property type="evidence" value="ECO:0007669"/>
    <property type="project" value="InterPro"/>
</dbReference>
<comment type="similarity">
    <text evidence="1 7">Belongs to the glycosyl hydrolase 43 family.</text>
</comment>
<dbReference type="EMBL" id="PZPL01000002">
    <property type="protein sequence ID" value="PTL71154.1"/>
    <property type="molecule type" value="Genomic_DNA"/>
</dbReference>
<evidence type="ECO:0000256" key="2">
    <source>
        <dbReference type="ARBA" id="ARBA00022651"/>
    </source>
</evidence>
<dbReference type="PANTHER" id="PTHR43772">
    <property type="entry name" value="ENDO-1,4-BETA-XYLANASE"/>
    <property type="match status" value="1"/>
</dbReference>
<dbReference type="GO" id="GO:0045493">
    <property type="term" value="P:xylan catabolic process"/>
    <property type="evidence" value="ECO:0007669"/>
    <property type="project" value="UniProtKB-KW"/>
</dbReference>
<evidence type="ECO:0000256" key="3">
    <source>
        <dbReference type="ARBA" id="ARBA00022801"/>
    </source>
</evidence>
<dbReference type="Proteomes" id="UP000241085">
    <property type="component" value="Unassembled WGS sequence"/>
</dbReference>
<dbReference type="Gene3D" id="2.115.10.20">
    <property type="entry name" value="Glycosyl hydrolase domain, family 43"/>
    <property type="match status" value="1"/>
</dbReference>
<dbReference type="Pfam" id="PF04616">
    <property type="entry name" value="Glyco_hydro_43"/>
    <property type="match status" value="1"/>
</dbReference>
<keyword evidence="2" id="KW-0624">Polysaccharide degradation</keyword>
<evidence type="ECO:0000256" key="6">
    <source>
        <dbReference type="PIRSR" id="PIRSR606710-2"/>
    </source>
</evidence>
<evidence type="ECO:0000313" key="8">
    <source>
        <dbReference type="EMBL" id="PTL71154.1"/>
    </source>
</evidence>
<evidence type="ECO:0000256" key="7">
    <source>
        <dbReference type="RuleBase" id="RU361187"/>
    </source>
</evidence>
<comment type="caution">
    <text evidence="8">The sequence shown here is derived from an EMBL/GenBank/DDBJ whole genome shotgun (WGS) entry which is preliminary data.</text>
</comment>
<protein>
    <submittedName>
        <fullName evidence="8">Xylosidase</fullName>
    </submittedName>
</protein>
<reference evidence="8 9" key="1">
    <citation type="submission" date="2018-03" db="EMBL/GenBank/DDBJ databases">
        <title>Bacteriophage NCPPB3778 and a type I-E CRISPR drive the evolution of the US Biological Select Agent, Rathayibacter toxicus.</title>
        <authorList>
            <person name="Davis E.W.II."/>
            <person name="Tabima J.F."/>
            <person name="Weisberg A.J."/>
            <person name="Dantas Lopes L."/>
            <person name="Wiseman M.S."/>
            <person name="Wiseman M.S."/>
            <person name="Pupko T."/>
            <person name="Belcher M.S."/>
            <person name="Sechler A.J."/>
            <person name="Tancos M.A."/>
            <person name="Schroeder B.K."/>
            <person name="Murray T.D."/>
            <person name="Luster D.G."/>
            <person name="Schneider W.L."/>
            <person name="Rogers E."/>
            <person name="Andreote F.D."/>
            <person name="Grunwald N.J."/>
            <person name="Putnam M.L."/>
            <person name="Chang J.H."/>
        </authorList>
    </citation>
    <scope>NUCLEOTIDE SEQUENCE [LARGE SCALE GENOMIC DNA]</scope>
    <source>
        <strain evidence="8 9">DSM 15933</strain>
    </source>
</reference>
<evidence type="ECO:0000256" key="1">
    <source>
        <dbReference type="ARBA" id="ARBA00009865"/>
    </source>
</evidence>
<keyword evidence="2" id="KW-0858">Xylan degradation</keyword>